<dbReference type="Pfam" id="PF07877">
    <property type="entry name" value="DUF1661"/>
    <property type="match status" value="1"/>
</dbReference>
<name>A0A0E2LPK7_PORGN</name>
<protein>
    <submittedName>
        <fullName evidence="1">Uncharacterized protein</fullName>
    </submittedName>
</protein>
<organism evidence="1 2">
    <name type="scientific">Porphyromonas gingivalis F0570</name>
    <dbReference type="NCBI Taxonomy" id="1227271"/>
    <lineage>
        <taxon>Bacteria</taxon>
        <taxon>Pseudomonadati</taxon>
        <taxon>Bacteroidota</taxon>
        <taxon>Bacteroidia</taxon>
        <taxon>Bacteroidales</taxon>
        <taxon>Porphyromonadaceae</taxon>
        <taxon>Porphyromonas</taxon>
    </lineage>
</organism>
<evidence type="ECO:0000313" key="2">
    <source>
        <dbReference type="Proteomes" id="UP000016630"/>
    </source>
</evidence>
<proteinExistence type="predicted"/>
<dbReference type="Proteomes" id="UP000016630">
    <property type="component" value="Unassembled WGS sequence"/>
</dbReference>
<dbReference type="AlphaFoldDB" id="A0A0E2LPK7"/>
<reference evidence="1 2" key="1">
    <citation type="submission" date="2013-06" db="EMBL/GenBank/DDBJ databases">
        <authorList>
            <person name="Weinstock G."/>
            <person name="Sodergren E."/>
            <person name="Lobos E.A."/>
            <person name="Fulton L."/>
            <person name="Fulton R."/>
            <person name="Courtney L."/>
            <person name="Fronick C."/>
            <person name="O'Laughlin M."/>
            <person name="Godfrey J."/>
            <person name="Wilson R.M."/>
            <person name="Miner T."/>
            <person name="Farmer C."/>
            <person name="Delehaunty K."/>
            <person name="Cordes M."/>
            <person name="Minx P."/>
            <person name="Tomlinson C."/>
            <person name="Chen J."/>
            <person name="Wollam A."/>
            <person name="Pepin K.H."/>
            <person name="Bhonagiri V."/>
            <person name="Zhang X."/>
            <person name="Warren W."/>
            <person name="Mitreva M."/>
            <person name="Mardis E.R."/>
            <person name="Wilson R.K."/>
        </authorList>
    </citation>
    <scope>NUCLEOTIDE SEQUENCE [LARGE SCALE GENOMIC DNA]</scope>
    <source>
        <strain evidence="1 2">F0570</strain>
    </source>
</reference>
<dbReference type="RefSeq" id="WP_021665634.1">
    <property type="nucleotide sequence ID" value="NZ_KI259194.1"/>
</dbReference>
<evidence type="ECO:0000313" key="1">
    <source>
        <dbReference type="EMBL" id="ERJ65428.1"/>
    </source>
</evidence>
<accession>A0A0E2LPK7</accession>
<dbReference type="InterPro" id="IPR012456">
    <property type="entry name" value="DUF1661"/>
</dbReference>
<comment type="caution">
    <text evidence="1">The sequence shown here is derived from an EMBL/GenBank/DDBJ whole genome shotgun (WGS) entry which is preliminary data.</text>
</comment>
<dbReference type="HOGENOM" id="CLU_216897_0_0_10"/>
<dbReference type="EMBL" id="AWUW01000103">
    <property type="protein sequence ID" value="ERJ65428.1"/>
    <property type="molecule type" value="Genomic_DNA"/>
</dbReference>
<gene>
    <name evidence="1" type="ORF">HMPREF1555_01422</name>
</gene>
<sequence>MRRVKVFLLVREKKNLRATTKKISRHFSQKHEPHDVY</sequence>